<protein>
    <submittedName>
        <fullName evidence="2">Uncharacterized protein</fullName>
    </submittedName>
</protein>
<dbReference type="RefSeq" id="WP_123812797.1">
    <property type="nucleotide sequence ID" value="NZ_RKQZ01000001.1"/>
</dbReference>
<dbReference type="EMBL" id="RKQZ01000001">
    <property type="protein sequence ID" value="RPF19498.1"/>
    <property type="molecule type" value="Genomic_DNA"/>
</dbReference>
<comment type="caution">
    <text evidence="2">The sequence shown here is derived from an EMBL/GenBank/DDBJ whole genome shotgun (WGS) entry which is preliminary data.</text>
</comment>
<accession>A0A3N4Z030</accession>
<keyword evidence="1" id="KW-0732">Signal</keyword>
<gene>
    <name evidence="2" type="ORF">EDD34_0046</name>
</gene>
<dbReference type="AlphaFoldDB" id="A0A3N4Z030"/>
<keyword evidence="3" id="KW-1185">Reference proteome</keyword>
<evidence type="ECO:0000313" key="3">
    <source>
        <dbReference type="Proteomes" id="UP000280501"/>
    </source>
</evidence>
<name>A0A3N4Z030_9MICO</name>
<reference evidence="2 3" key="1">
    <citation type="submission" date="2018-11" db="EMBL/GenBank/DDBJ databases">
        <title>Sequencing the genomes of 1000 actinobacteria strains.</title>
        <authorList>
            <person name="Klenk H.-P."/>
        </authorList>
    </citation>
    <scope>NUCLEOTIDE SEQUENCE [LARGE SCALE GENOMIC DNA]</scope>
    <source>
        <strain evidence="2 3">DSM 15700</strain>
    </source>
</reference>
<organism evidence="2 3">
    <name type="scientific">Myceligenerans xiligouense</name>
    <dbReference type="NCBI Taxonomy" id="253184"/>
    <lineage>
        <taxon>Bacteria</taxon>
        <taxon>Bacillati</taxon>
        <taxon>Actinomycetota</taxon>
        <taxon>Actinomycetes</taxon>
        <taxon>Micrococcales</taxon>
        <taxon>Promicromonosporaceae</taxon>
        <taxon>Myceligenerans</taxon>
    </lineage>
</organism>
<dbReference type="OrthoDB" id="4537321at2"/>
<dbReference type="Proteomes" id="UP000280501">
    <property type="component" value="Unassembled WGS sequence"/>
</dbReference>
<sequence>MKKLLGRFAAVIGATAMVTTGIAVAPQDKVPTLATASAITCQSGGDAWASPTYKNTFTGRVDGDHYLTNYVPQAVATWHNWNGGTQDLLLVTMYHQNGGNSLVYAMKPGGSVVGGFKIKETHAGGMAIRGKHIYITDADNTKVRRYSKASVRNAVAKRKTGAASMPYVAYYGALQSLGYAASFMYAYNGKLYAGKFNSSTRDWMYRYDFGTDGRLSRDAQWARRQVPLKTQGLVVRKHRYFFSTSWGRGNRSNVYVTTKDYTTNFETQARSRCFQAPPMAEGMAVYGGKVHLLFESGAAKYDGSKWRTKKVHVGSASRLAGLV</sequence>
<evidence type="ECO:0000313" key="2">
    <source>
        <dbReference type="EMBL" id="RPF19498.1"/>
    </source>
</evidence>
<dbReference type="SUPFAM" id="SSF63829">
    <property type="entry name" value="Calcium-dependent phosphotriesterase"/>
    <property type="match status" value="1"/>
</dbReference>
<feature type="signal peptide" evidence="1">
    <location>
        <begin position="1"/>
        <end position="25"/>
    </location>
</feature>
<proteinExistence type="predicted"/>
<evidence type="ECO:0000256" key="1">
    <source>
        <dbReference type="SAM" id="SignalP"/>
    </source>
</evidence>
<feature type="chain" id="PRO_5018217930" evidence="1">
    <location>
        <begin position="26"/>
        <end position="323"/>
    </location>
</feature>